<evidence type="ECO:0000313" key="4">
    <source>
        <dbReference type="Proteomes" id="UP000037088"/>
    </source>
</evidence>
<dbReference type="EMBL" id="JRXF01000002">
    <property type="protein sequence ID" value="KOC94953.1"/>
    <property type="molecule type" value="Genomic_DNA"/>
</dbReference>
<reference evidence="3 4" key="1">
    <citation type="journal article" date="2015" name="Int. J. Syst. Evol. Microbiol.">
        <title>Erwinia iniecta sp. nov., isolated from Russian wheat aphids (Diuraphis noxia).</title>
        <authorList>
            <person name="Campillo T."/>
            <person name="Luna E."/>
            <person name="Portier P."/>
            <person name="Fischer-Le Saux M."/>
            <person name="Lapitan N."/>
            <person name="Tisserat N.A."/>
            <person name="Leach J.E."/>
        </authorList>
    </citation>
    <scope>NUCLEOTIDE SEQUENCE [LARGE SCALE GENOMIC DNA]</scope>
    <source>
        <strain evidence="1 4">B120</strain>
        <strain evidence="2 3">B149</strain>
    </source>
</reference>
<gene>
    <name evidence="1" type="ORF">NG42_03995</name>
    <name evidence="2" type="ORF">NG43_01715</name>
</gene>
<accession>A0A0L7T976</accession>
<dbReference type="Proteomes" id="UP000036851">
    <property type="component" value="Unassembled WGS sequence"/>
</dbReference>
<organism evidence="1 4">
    <name type="scientific">Winslowiella iniecta</name>
    <dbReference type="NCBI Taxonomy" id="1560201"/>
    <lineage>
        <taxon>Bacteria</taxon>
        <taxon>Pseudomonadati</taxon>
        <taxon>Pseudomonadota</taxon>
        <taxon>Gammaproteobacteria</taxon>
        <taxon>Enterobacterales</taxon>
        <taxon>Erwiniaceae</taxon>
        <taxon>Winslowiella</taxon>
    </lineage>
</organism>
<protein>
    <submittedName>
        <fullName evidence="1">Uncharacterized protein</fullName>
    </submittedName>
</protein>
<proteinExistence type="predicted"/>
<evidence type="ECO:0000313" key="3">
    <source>
        <dbReference type="Proteomes" id="UP000036851"/>
    </source>
</evidence>
<dbReference type="AlphaFoldDB" id="A0A0L7T976"/>
<dbReference type="EMBL" id="JRXE01000004">
    <property type="protein sequence ID" value="KOC91924.1"/>
    <property type="molecule type" value="Genomic_DNA"/>
</dbReference>
<evidence type="ECO:0000313" key="1">
    <source>
        <dbReference type="EMBL" id="KOC91924.1"/>
    </source>
</evidence>
<keyword evidence="4" id="KW-1185">Reference proteome</keyword>
<comment type="caution">
    <text evidence="1">The sequence shown here is derived from an EMBL/GenBank/DDBJ whole genome shotgun (WGS) entry which is preliminary data.</text>
</comment>
<dbReference type="OrthoDB" id="6539751at2"/>
<name>A0A0L7T976_9GAMM</name>
<dbReference type="RefSeq" id="WP_052897970.1">
    <property type="nucleotide sequence ID" value="NZ_JRXE01000004.1"/>
</dbReference>
<dbReference type="STRING" id="1560201.NG42_03995"/>
<sequence length="97" mass="10689">MTRSDEEKLTDIMMGEAVLALIRADGVISNAALIHQLQLMAKAESDGVKRRACQRAINEVRASQADSHKRVTHEIRGRDNVVHLFTSDGPADGTKKH</sequence>
<dbReference type="Proteomes" id="UP000037088">
    <property type="component" value="Unassembled WGS sequence"/>
</dbReference>
<dbReference type="PATRIC" id="fig|1560201.3.peg.862"/>
<evidence type="ECO:0000313" key="2">
    <source>
        <dbReference type="EMBL" id="KOC94953.1"/>
    </source>
</evidence>